<dbReference type="PANTHER" id="PTHR45691:SF6">
    <property type="entry name" value="PROTEIN DIAPHANOUS"/>
    <property type="match status" value="1"/>
</dbReference>
<accession>A0A226ETQ8</accession>
<dbReference type="PANTHER" id="PTHR45691">
    <property type="entry name" value="PROTEIN DIAPHANOUS"/>
    <property type="match status" value="1"/>
</dbReference>
<evidence type="ECO:0000256" key="2">
    <source>
        <dbReference type="SAM" id="Phobius"/>
    </source>
</evidence>
<dbReference type="Proteomes" id="UP000198287">
    <property type="component" value="Unassembled WGS sequence"/>
</dbReference>
<feature type="compositionally biased region" description="Pro residues" evidence="1">
    <location>
        <begin position="281"/>
        <end position="312"/>
    </location>
</feature>
<feature type="compositionally biased region" description="Polar residues" evidence="1">
    <location>
        <begin position="366"/>
        <end position="379"/>
    </location>
</feature>
<keyword evidence="4" id="KW-1185">Reference proteome</keyword>
<proteinExistence type="predicted"/>
<feature type="compositionally biased region" description="Pro residues" evidence="1">
    <location>
        <begin position="433"/>
        <end position="449"/>
    </location>
</feature>
<dbReference type="GO" id="GO:0030041">
    <property type="term" value="P:actin filament polymerization"/>
    <property type="evidence" value="ECO:0007669"/>
    <property type="project" value="TreeGrafter"/>
</dbReference>
<reference evidence="3 4" key="1">
    <citation type="submission" date="2015-12" db="EMBL/GenBank/DDBJ databases">
        <title>The genome of Folsomia candida.</title>
        <authorList>
            <person name="Faddeeva A."/>
            <person name="Derks M.F."/>
            <person name="Anvar Y."/>
            <person name="Smit S."/>
            <person name="Van Straalen N."/>
            <person name="Roelofs D."/>
        </authorList>
    </citation>
    <scope>NUCLEOTIDE SEQUENCE [LARGE SCALE GENOMIC DNA]</scope>
    <source>
        <strain evidence="3 4">VU population</strain>
        <tissue evidence="3">Whole body</tissue>
    </source>
</reference>
<keyword evidence="2" id="KW-0812">Transmembrane</keyword>
<dbReference type="EMBL" id="LNIX01000002">
    <property type="protein sequence ID" value="OXA59996.1"/>
    <property type="molecule type" value="Genomic_DNA"/>
</dbReference>
<feature type="region of interest" description="Disordered" evidence="1">
    <location>
        <begin position="159"/>
        <end position="457"/>
    </location>
</feature>
<dbReference type="GO" id="GO:0005884">
    <property type="term" value="C:actin filament"/>
    <property type="evidence" value="ECO:0007669"/>
    <property type="project" value="TreeGrafter"/>
</dbReference>
<feature type="compositionally biased region" description="Pro residues" evidence="1">
    <location>
        <begin position="513"/>
        <end position="528"/>
    </location>
</feature>
<evidence type="ECO:0000313" key="3">
    <source>
        <dbReference type="EMBL" id="OXA59996.1"/>
    </source>
</evidence>
<feature type="transmembrane region" description="Helical" evidence="2">
    <location>
        <begin position="6"/>
        <end position="24"/>
    </location>
</feature>
<evidence type="ECO:0000256" key="1">
    <source>
        <dbReference type="SAM" id="MobiDB-lite"/>
    </source>
</evidence>
<name>A0A226ETQ8_FOLCA</name>
<keyword evidence="2" id="KW-1133">Transmembrane helix</keyword>
<comment type="caution">
    <text evidence="3">The sequence shown here is derived from an EMBL/GenBank/DDBJ whole genome shotgun (WGS) entry which is preliminary data.</text>
</comment>
<feature type="region of interest" description="Disordered" evidence="1">
    <location>
        <begin position="54"/>
        <end position="106"/>
    </location>
</feature>
<feature type="region of interest" description="Disordered" evidence="1">
    <location>
        <begin position="505"/>
        <end position="529"/>
    </location>
</feature>
<dbReference type="AlphaFoldDB" id="A0A226ETQ8"/>
<organism evidence="3 4">
    <name type="scientific">Folsomia candida</name>
    <name type="common">Springtail</name>
    <dbReference type="NCBI Taxonomy" id="158441"/>
    <lineage>
        <taxon>Eukaryota</taxon>
        <taxon>Metazoa</taxon>
        <taxon>Ecdysozoa</taxon>
        <taxon>Arthropoda</taxon>
        <taxon>Hexapoda</taxon>
        <taxon>Collembola</taxon>
        <taxon>Entomobryomorpha</taxon>
        <taxon>Isotomoidea</taxon>
        <taxon>Isotomidae</taxon>
        <taxon>Proisotominae</taxon>
        <taxon>Folsomia</taxon>
    </lineage>
</organism>
<keyword evidence="2" id="KW-0472">Membrane</keyword>
<feature type="compositionally biased region" description="Polar residues" evidence="1">
    <location>
        <begin position="220"/>
        <end position="234"/>
    </location>
</feature>
<evidence type="ECO:0000313" key="4">
    <source>
        <dbReference type="Proteomes" id="UP000198287"/>
    </source>
</evidence>
<feature type="compositionally biased region" description="Basic and acidic residues" evidence="1">
    <location>
        <begin position="243"/>
        <end position="256"/>
    </location>
</feature>
<protein>
    <submittedName>
        <fullName evidence="3">Uncharacterized protein</fullName>
    </submittedName>
</protein>
<feature type="compositionally biased region" description="Basic and acidic residues" evidence="1">
    <location>
        <begin position="334"/>
        <end position="350"/>
    </location>
</feature>
<sequence length="887" mass="98288">MHSKFIQRNIPAILLLNIVFLLLVKKTSGEKSLFDEVPLNGALSPADYNSVESESFSDTKLETTTKGPKPSYRQHQRKKEKASLFDEIPNQGAFPEESSAKTRTPRDSIDFEVSHITPTNEFDMPYWDKRFLVPIVNSIAGRPTSPEEVVVPSSRFPTLNNNFNSQRGPPPFPQSPKIHYGPPPRRNQYPNHHPRQQQPYRHGWDHSASYPAKRDDEQQQHANKTLHVSANSGGPTVIVYTHPKKDGPTHPQREIPETTVAPPKNEIHYHYHIQNEESRPKPPPYGRPPFPPPRRRPPPPPPLKSYGVPPPSSSKGGGGYPPSVMVQSNTYHNTDSEKGSFRSSFNDDGHNNQQQEDTEDDFSRRTFVTKSRTPPSSYNPAIDSYSKPPSTSYEIPPSFNAPSSSSYATPPPSSSQYGPKGHHHHHEPETSYGPPPTSPAAPPAPPPPQSDAGGDQYETTITLQTIPITRQVTELVQVPNVVHKISSNRPVQTEQSSFADDFVQQPSSAYGAPAPPPSRITITTPPPSRIRDDNKERPFESHLSQILGVNSNPTPAPQRESSLLQELLLGQARNPGYDLTLNDLELLSLLQGSKGSGGGGSSVGILQPQNTRLNLFGGLLGGGRSQFPLSSFGQQNLGWGSAGSDGLTSLREAFREQRLQIALQDLRKQVREQGRDNQRERTGYRSLFTKGAMLLSALTLIPSMMNPMTAAAGLSASSAATAFPNFMLPVTAAAGGMGRRRRRSLHSKQGLPWEHCPGGFYYHPSQQEQQNTTVTSPLNTDSYRKWVECSLTRSNPQDVHFSNDSSIIQPTKMNSIFKPSDLRIVSSCIQKDFCTNISTTNARERDILLHEFSLLFHDLKTNPWVQESIRAAEKNQCHKFSCPLKAI</sequence>
<gene>
    <name evidence="3" type="ORF">Fcan01_06103</name>
</gene>
<dbReference type="InterPro" id="IPR051412">
    <property type="entry name" value="Formin_Homology_Diaphanous_sf"/>
</dbReference>
<feature type="compositionally biased region" description="Basic and acidic residues" evidence="1">
    <location>
        <begin position="265"/>
        <end position="280"/>
    </location>
</feature>